<dbReference type="RefSeq" id="WP_225251765.1">
    <property type="nucleotide sequence ID" value="NZ_CP152308.1"/>
</dbReference>
<organism evidence="8 9">
    <name type="scientific">Vibrio tritonius</name>
    <dbReference type="NCBI Taxonomy" id="1435069"/>
    <lineage>
        <taxon>Bacteria</taxon>
        <taxon>Pseudomonadati</taxon>
        <taxon>Pseudomonadota</taxon>
        <taxon>Gammaproteobacteria</taxon>
        <taxon>Vibrionales</taxon>
        <taxon>Vibrionaceae</taxon>
        <taxon>Vibrio</taxon>
    </lineage>
</organism>
<feature type="domain" description="Methyl-accepting transducer" evidence="6">
    <location>
        <begin position="270"/>
        <end position="506"/>
    </location>
</feature>
<comment type="similarity">
    <text evidence="3">Belongs to the methyl-accepting chemotaxis (MCP) protein family.</text>
</comment>
<feature type="transmembrane region" description="Helical" evidence="5">
    <location>
        <begin position="192"/>
        <end position="213"/>
    </location>
</feature>
<dbReference type="SMART" id="SM00304">
    <property type="entry name" value="HAMP"/>
    <property type="match status" value="1"/>
</dbReference>
<dbReference type="CDD" id="cd06225">
    <property type="entry name" value="HAMP"/>
    <property type="match status" value="1"/>
</dbReference>
<dbReference type="PANTHER" id="PTHR32089:SF120">
    <property type="entry name" value="METHYL-ACCEPTING CHEMOTAXIS PROTEIN TLPQ"/>
    <property type="match status" value="1"/>
</dbReference>
<accession>A0ABS7YTI5</accession>
<evidence type="ECO:0000259" key="7">
    <source>
        <dbReference type="PROSITE" id="PS50885"/>
    </source>
</evidence>
<evidence type="ECO:0000259" key="6">
    <source>
        <dbReference type="PROSITE" id="PS50111"/>
    </source>
</evidence>
<dbReference type="CDD" id="cd11386">
    <property type="entry name" value="MCP_signal"/>
    <property type="match status" value="1"/>
</dbReference>
<sequence length="543" mass="59203">MLIKNLSIAKKISLSFLLIALINILFGVFLNLKLNSIKAELINFADDTLPAVDAVNSIRYDLSRLRAWQIAVYTQDNPADIQQRINDNIEKRRNVEAKIAAYGKTVWPGEEQETFNRLMKEWGSYKGIVETYYAAMLKGDRNAARGTIAPSLETFGRIDIELGKLTNILRQAMDRNKHTILSSVDNMNVTAFVSNAFILLLMVVMTVVLARLICGPLKIVVAQANAIAKGDLSKKLDRSSIGNDELGELADATSKMQNDLRTVIHNVVDAVNQLSQSVEQMTHISQQSATGMKEQQLQITHIATAMTEMKATVADVAENTQASASKASHANDQTQMGVRETQSIIDSIEEVATVIGVAGDTVTELEKQSSQINVILDVIRDIADQTNLLALNAAIEAARAGESGRGFAVVADEVRTLAGRTQHSTSEITAIIEQLQSLAKKAQQASELSRNNITACAEQGVRSKQLMSDIGQAIADISDTSTQIATACTQQDSVAEDLSRSTEQIHLASQEVAEGSQKTSQACQELSRLSSSLQEAMRRFKLN</sequence>
<evidence type="ECO:0000256" key="1">
    <source>
        <dbReference type="ARBA" id="ARBA00004370"/>
    </source>
</evidence>
<evidence type="ECO:0000256" key="3">
    <source>
        <dbReference type="ARBA" id="ARBA00029447"/>
    </source>
</evidence>
<dbReference type="PROSITE" id="PS50885">
    <property type="entry name" value="HAMP"/>
    <property type="match status" value="1"/>
</dbReference>
<proteinExistence type="inferred from homology"/>
<feature type="transmembrane region" description="Helical" evidence="5">
    <location>
        <begin position="12"/>
        <end position="32"/>
    </location>
</feature>
<dbReference type="InterPro" id="IPR003660">
    <property type="entry name" value="HAMP_dom"/>
</dbReference>
<dbReference type="SMART" id="SM00283">
    <property type="entry name" value="MA"/>
    <property type="match status" value="1"/>
</dbReference>
<keyword evidence="2 4" id="KW-0807">Transducer</keyword>
<gene>
    <name evidence="8" type="ORF">LDJ79_19390</name>
</gene>
<protein>
    <submittedName>
        <fullName evidence="8">Methyl-accepting chemotaxis protein</fullName>
    </submittedName>
</protein>
<dbReference type="Pfam" id="PF00015">
    <property type="entry name" value="MCPsignal"/>
    <property type="match status" value="1"/>
</dbReference>
<dbReference type="SUPFAM" id="SSF58104">
    <property type="entry name" value="Methyl-accepting chemotaxis protein (MCP) signaling domain"/>
    <property type="match status" value="1"/>
</dbReference>
<dbReference type="Proteomes" id="UP001199044">
    <property type="component" value="Unassembled WGS sequence"/>
</dbReference>
<evidence type="ECO:0000256" key="5">
    <source>
        <dbReference type="SAM" id="Phobius"/>
    </source>
</evidence>
<feature type="domain" description="HAMP" evidence="7">
    <location>
        <begin position="211"/>
        <end position="265"/>
    </location>
</feature>
<dbReference type="Gene3D" id="1.10.287.950">
    <property type="entry name" value="Methyl-accepting chemotaxis protein"/>
    <property type="match status" value="1"/>
</dbReference>
<evidence type="ECO:0000313" key="9">
    <source>
        <dbReference type="Proteomes" id="UP001199044"/>
    </source>
</evidence>
<reference evidence="9" key="1">
    <citation type="submission" date="2023-07" db="EMBL/GenBank/DDBJ databases">
        <title>Molecular identification of indigenous halophilic bacteria isolated from red sea cost, biodegradation of synthetic dyes and assessment of degraded metabolite toxicity.</title>
        <authorList>
            <person name="Chaieb K."/>
            <person name="Altayb H.N."/>
        </authorList>
    </citation>
    <scope>NUCLEOTIDE SEQUENCE [LARGE SCALE GENOMIC DNA]</scope>
    <source>
        <strain evidence="9">K20</strain>
    </source>
</reference>
<comment type="subcellular location">
    <subcellularLocation>
        <location evidence="1">Membrane</location>
    </subcellularLocation>
</comment>
<dbReference type="Pfam" id="PF12729">
    <property type="entry name" value="4HB_MCP_1"/>
    <property type="match status" value="1"/>
</dbReference>
<keyword evidence="9" id="KW-1185">Reference proteome</keyword>
<keyword evidence="5" id="KW-0812">Transmembrane</keyword>
<dbReference type="EMBL" id="JAIWIU010000161">
    <property type="protein sequence ID" value="MCA2018292.1"/>
    <property type="molecule type" value="Genomic_DNA"/>
</dbReference>
<keyword evidence="5" id="KW-0472">Membrane</keyword>
<dbReference type="InterPro" id="IPR004089">
    <property type="entry name" value="MCPsignal_dom"/>
</dbReference>
<comment type="caution">
    <text evidence="8">The sequence shown here is derived from an EMBL/GenBank/DDBJ whole genome shotgun (WGS) entry which is preliminary data.</text>
</comment>
<dbReference type="Pfam" id="PF00672">
    <property type="entry name" value="HAMP"/>
    <property type="match status" value="1"/>
</dbReference>
<dbReference type="PROSITE" id="PS50111">
    <property type="entry name" value="CHEMOTAXIS_TRANSDUC_2"/>
    <property type="match status" value="1"/>
</dbReference>
<dbReference type="PANTHER" id="PTHR32089">
    <property type="entry name" value="METHYL-ACCEPTING CHEMOTAXIS PROTEIN MCPB"/>
    <property type="match status" value="1"/>
</dbReference>
<dbReference type="InterPro" id="IPR024478">
    <property type="entry name" value="HlyB_4HB_MCP"/>
</dbReference>
<evidence type="ECO:0000313" key="8">
    <source>
        <dbReference type="EMBL" id="MCA2018292.1"/>
    </source>
</evidence>
<evidence type="ECO:0000256" key="4">
    <source>
        <dbReference type="PROSITE-ProRule" id="PRU00284"/>
    </source>
</evidence>
<keyword evidence="5" id="KW-1133">Transmembrane helix</keyword>
<evidence type="ECO:0000256" key="2">
    <source>
        <dbReference type="ARBA" id="ARBA00023224"/>
    </source>
</evidence>
<name>A0ABS7YTI5_9VIBR</name>